<comment type="caution">
    <text evidence="1">The sequence shown here is derived from an EMBL/GenBank/DDBJ whole genome shotgun (WGS) entry which is preliminary data.</text>
</comment>
<dbReference type="GO" id="GO:0005634">
    <property type="term" value="C:nucleus"/>
    <property type="evidence" value="ECO:0007669"/>
    <property type="project" value="TreeGrafter"/>
</dbReference>
<dbReference type="AlphaFoldDB" id="A0A0W8DBU0"/>
<dbReference type="Gene3D" id="1.20.1410.10">
    <property type="entry name" value="I/LWEQ domain"/>
    <property type="match status" value="1"/>
</dbReference>
<proteinExistence type="predicted"/>
<evidence type="ECO:0000313" key="2">
    <source>
        <dbReference type="Proteomes" id="UP000054636"/>
    </source>
</evidence>
<dbReference type="PANTHER" id="PTHR15492:SF1">
    <property type="entry name" value="CYCLIN-D1-BINDING PROTEIN 1"/>
    <property type="match status" value="1"/>
</dbReference>
<dbReference type="InterPro" id="IPR026907">
    <property type="entry name" value="GCIP-like"/>
</dbReference>
<evidence type="ECO:0000313" key="1">
    <source>
        <dbReference type="EMBL" id="KUF93854.1"/>
    </source>
</evidence>
<protein>
    <submittedName>
        <fullName evidence="1">Glycoside-Pentoside-Hexuronide (GPH):Cation Symporter Family</fullName>
    </submittedName>
</protein>
<dbReference type="EMBL" id="LNFP01000349">
    <property type="protein sequence ID" value="KUF93854.1"/>
    <property type="molecule type" value="Genomic_DNA"/>
</dbReference>
<name>A0A0W8DBU0_PHYNI</name>
<organism evidence="1 2">
    <name type="scientific">Phytophthora nicotianae</name>
    <name type="common">Potato buckeye rot agent</name>
    <name type="synonym">Phytophthora parasitica</name>
    <dbReference type="NCBI Taxonomy" id="4792"/>
    <lineage>
        <taxon>Eukaryota</taxon>
        <taxon>Sar</taxon>
        <taxon>Stramenopiles</taxon>
        <taxon>Oomycota</taxon>
        <taxon>Peronosporomycetes</taxon>
        <taxon>Peronosporales</taxon>
        <taxon>Peronosporaceae</taxon>
        <taxon>Phytophthora</taxon>
    </lineage>
</organism>
<sequence>MASFLTAFDAQLANYLKQLEELQEKNQKQHLFQPSFWLQQTDFDVAREVFVAATGSIGHTVTKFSLVYSKTPSKEEAASICEALGKPCEQLLAATNVALFCGAGPSLATEIINDAIYGFDCLQLYHLHRQCITMLNSTVNELQEFLAEQEEGDSQSAALDEVEQDDEFGFDSSLTEEERTLFQSGLKLLSMCAAIMKRGVLTIKKLTITNDQDAFLKWTAQLDVSYTAAQDAIVDFGAALYPPIGTDELAEAVNELDSSATAILACLKEMPELASAEEDALGVGESAFAKQLATVKSQIEASQ</sequence>
<accession>A0A0W8DBU0</accession>
<dbReference type="Proteomes" id="UP000054636">
    <property type="component" value="Unassembled WGS sequence"/>
</dbReference>
<gene>
    <name evidence="1" type="ORF">AM588_10005791</name>
</gene>
<dbReference type="PANTHER" id="PTHR15492">
    <property type="entry name" value="CYCLIN D1-BINDING PROTEIN 1"/>
    <property type="match status" value="1"/>
</dbReference>
<reference evidence="1 2" key="1">
    <citation type="submission" date="2015-11" db="EMBL/GenBank/DDBJ databases">
        <title>Genomes and virulence difference between two physiological races of Phytophthora nicotianae.</title>
        <authorList>
            <person name="Liu H."/>
            <person name="Ma X."/>
            <person name="Yu H."/>
            <person name="Fang D."/>
            <person name="Li Y."/>
            <person name="Wang X."/>
            <person name="Wang W."/>
            <person name="Dong Y."/>
            <person name="Xiao B."/>
        </authorList>
    </citation>
    <scope>NUCLEOTIDE SEQUENCE [LARGE SCALE GENOMIC DNA]</scope>
    <source>
        <strain evidence="2">race 1</strain>
    </source>
</reference>